<keyword evidence="3" id="KW-1185">Reference proteome</keyword>
<evidence type="ECO:0000313" key="2">
    <source>
        <dbReference type="EMBL" id="KAH0565279.1"/>
    </source>
</evidence>
<name>A0A9P8LHC6_9PEZI</name>
<evidence type="ECO:0000313" key="3">
    <source>
        <dbReference type="Proteomes" id="UP000750711"/>
    </source>
</evidence>
<dbReference type="Proteomes" id="UP000750711">
    <property type="component" value="Unassembled WGS sequence"/>
</dbReference>
<accession>A0A9P8LHC6</accession>
<proteinExistence type="predicted"/>
<comment type="caution">
    <text evidence="2">The sequence shown here is derived from an EMBL/GenBank/DDBJ whole genome shotgun (WGS) entry which is preliminary data.</text>
</comment>
<sequence>MGQSFREIAKFLGLVQGDQEVQDAAAARNTENNDLELLRHVWPANGQGPILLTTRDANAPYSLTSAGFHVCPFDGTTGSEVLLNLTGLDSKCPTNQVKAKAIMKTLGGLPLALTQIDNNEYTLSIVWETSIKRLSGEPYTLLNLCLFQPDAIDELVLIEGSKRLDDIEPGYFSRMKWHELRHAFRDYKQLSGKPSLGDADGGDPNRIKPD</sequence>
<gene>
    <name evidence="2" type="ORF">GP486_001329</name>
</gene>
<feature type="region of interest" description="Disordered" evidence="1">
    <location>
        <begin position="191"/>
        <end position="210"/>
    </location>
</feature>
<protein>
    <submittedName>
        <fullName evidence="2">Uncharacterized protein</fullName>
    </submittedName>
</protein>
<organism evidence="2 3">
    <name type="scientific">Trichoglossum hirsutum</name>
    <dbReference type="NCBI Taxonomy" id="265104"/>
    <lineage>
        <taxon>Eukaryota</taxon>
        <taxon>Fungi</taxon>
        <taxon>Dikarya</taxon>
        <taxon>Ascomycota</taxon>
        <taxon>Pezizomycotina</taxon>
        <taxon>Geoglossomycetes</taxon>
        <taxon>Geoglossales</taxon>
        <taxon>Geoglossaceae</taxon>
        <taxon>Trichoglossum</taxon>
    </lineage>
</organism>
<reference evidence="2" key="1">
    <citation type="submission" date="2021-03" db="EMBL/GenBank/DDBJ databases">
        <title>Comparative genomics and phylogenomic investigation of the class Geoglossomycetes provide insights into ecological specialization and systematics.</title>
        <authorList>
            <person name="Melie T."/>
            <person name="Pirro S."/>
            <person name="Miller A.N."/>
            <person name="Quandt A."/>
        </authorList>
    </citation>
    <scope>NUCLEOTIDE SEQUENCE</scope>
    <source>
        <strain evidence="2">CAQ_001_2017</strain>
    </source>
</reference>
<dbReference type="EMBL" id="JAGHQM010000114">
    <property type="protein sequence ID" value="KAH0565279.1"/>
    <property type="molecule type" value="Genomic_DNA"/>
</dbReference>
<dbReference type="AlphaFoldDB" id="A0A9P8LHC6"/>
<evidence type="ECO:0000256" key="1">
    <source>
        <dbReference type="SAM" id="MobiDB-lite"/>
    </source>
</evidence>